<dbReference type="EMBL" id="LQBM01000004">
    <property type="protein sequence ID" value="KUG58193.1"/>
    <property type="molecule type" value="Genomic_DNA"/>
</dbReference>
<comment type="caution">
    <text evidence="3">The sequence shown here is derived from an EMBL/GenBank/DDBJ whole genome shotgun (WGS) entry which is preliminary data.</text>
</comment>
<evidence type="ECO:0000259" key="1">
    <source>
        <dbReference type="Pfam" id="PF04422"/>
    </source>
</evidence>
<protein>
    <recommendedName>
        <fullName evidence="5">Coenzyme F420 hydrogenase</fullName>
    </recommendedName>
</protein>
<keyword evidence="4" id="KW-1185">Reference proteome</keyword>
<feature type="domain" description="Coenzyme F420 hydrogenase/dehydrogenase beta subunit C-terminal" evidence="2">
    <location>
        <begin position="171"/>
        <end position="342"/>
    </location>
</feature>
<evidence type="ECO:0008006" key="5">
    <source>
        <dbReference type="Google" id="ProtNLM"/>
    </source>
</evidence>
<evidence type="ECO:0000313" key="4">
    <source>
        <dbReference type="Proteomes" id="UP000054023"/>
    </source>
</evidence>
<proteinExistence type="predicted"/>
<dbReference type="RefSeq" id="WP_083504981.1">
    <property type="nucleotide sequence ID" value="NZ_LQBM01000004.1"/>
</dbReference>
<dbReference type="InterPro" id="IPR007516">
    <property type="entry name" value="Co_F420_Hydgase/DH_bsu_N"/>
</dbReference>
<dbReference type="InterPro" id="IPR007525">
    <property type="entry name" value="FrhB_FdhB_C"/>
</dbReference>
<feature type="domain" description="Coenzyme F420 hydrogenase/dehydrogenase beta subunit N-terminal" evidence="1">
    <location>
        <begin position="86"/>
        <end position="163"/>
    </location>
</feature>
<name>A0A0W8IE49_9MICC</name>
<reference evidence="4" key="1">
    <citation type="submission" date="2015-12" db="EMBL/GenBank/DDBJ databases">
        <authorList>
            <person name="Nair G.R."/>
            <person name="Kaur G."/>
            <person name="Mayilraj S."/>
        </authorList>
    </citation>
    <scope>NUCLEOTIDE SEQUENCE [LARGE SCALE GENOMIC DNA]</scope>
    <source>
        <strain evidence="4">CD08_7</strain>
    </source>
</reference>
<dbReference type="Pfam" id="PF04432">
    <property type="entry name" value="FrhB_FdhB_C"/>
    <property type="match status" value="1"/>
</dbReference>
<dbReference type="Proteomes" id="UP000054023">
    <property type="component" value="Unassembled WGS sequence"/>
</dbReference>
<evidence type="ECO:0000259" key="2">
    <source>
        <dbReference type="Pfam" id="PF04432"/>
    </source>
</evidence>
<evidence type="ECO:0000313" key="3">
    <source>
        <dbReference type="EMBL" id="KUG58193.1"/>
    </source>
</evidence>
<dbReference type="Pfam" id="PF04422">
    <property type="entry name" value="FrhB_FdhB_N"/>
    <property type="match status" value="1"/>
</dbReference>
<organism evidence="3 4">
    <name type="scientific">Nesterenkonia jeotgali</name>
    <dbReference type="NCBI Taxonomy" id="317018"/>
    <lineage>
        <taxon>Bacteria</taxon>
        <taxon>Bacillati</taxon>
        <taxon>Actinomycetota</taxon>
        <taxon>Actinomycetes</taxon>
        <taxon>Micrococcales</taxon>
        <taxon>Micrococcaceae</taxon>
        <taxon>Nesterenkonia</taxon>
    </lineage>
</organism>
<dbReference type="PANTHER" id="PTHR31332:SF0">
    <property type="entry name" value="7-HYDROXYMETHYL CHLOROPHYLL A REDUCTASE, CHLOROPLASTIC"/>
    <property type="match status" value="1"/>
</dbReference>
<gene>
    <name evidence="3" type="ORF">AVL63_06915</name>
</gene>
<dbReference type="PANTHER" id="PTHR31332">
    <property type="entry name" value="7-HYDROXYMETHYL CHLOROPHYLL A REDUCTASE, CHLOROPLASTIC"/>
    <property type="match status" value="1"/>
</dbReference>
<sequence length="458" mass="52195">MSVLKSDFTTGSGVLTAVSDRVSIGLNEYGQYEYRLPNNLSKRELDMLYRLDSLRNADEDRIGGQLYGSQDGIDYDSILGYFSDLYCGYVEEGNYRANATSGGLATWLLVQLLEEGLVDGVVCVGESEKSGILYEYKVLKTADEIRAHAKSRYYPMELSEVLEFIAKNEGKYAIVGIPSFISDIRRLQEVDTVFAERICFVIALLCGHQKTAKYGEAIALEAGFSRDEIDAIDFRFKIEDGRANDYVTEIVGRKNGERRRVIRSPGDNYVHNWGAGMFKANFSDYVDDCFGETADVSLGDAWLPKYSADGRGTSVVVVRNPEIRRLIRRGLNEGRLVLDAVDSQTVKSSQTGMIRQYRGEINYRLFRAGQKGIHIQKRITPSRDISRLRRRVQDLRMEIALKSKVYFLEAENRNDWSYFERKMAPLMKKYHRAYRLIYLRDMGLEATVRRALKGLLSK</sequence>
<dbReference type="AlphaFoldDB" id="A0A0W8IE49"/>
<accession>A0A0W8IE49</accession>
<dbReference type="InterPro" id="IPR045220">
    <property type="entry name" value="FRHB/FDHB/HCAR-like"/>
</dbReference>
<dbReference type="STRING" id="317018.AVL63_06915"/>
<dbReference type="OrthoDB" id="3247493at2"/>
<dbReference type="GO" id="GO:0052592">
    <property type="term" value="F:oxidoreductase activity, acting on CH or CH2 groups, with an iron-sulfur protein as acceptor"/>
    <property type="evidence" value="ECO:0007669"/>
    <property type="project" value="TreeGrafter"/>
</dbReference>